<evidence type="ECO:0000256" key="2">
    <source>
        <dbReference type="ARBA" id="ARBA00035112"/>
    </source>
</evidence>
<protein>
    <recommendedName>
        <fullName evidence="6">Tat pathway signal sequence</fullName>
    </recommendedName>
</protein>
<evidence type="ECO:0000313" key="4">
    <source>
        <dbReference type="EMBL" id="RGP62888.1"/>
    </source>
</evidence>
<dbReference type="Pfam" id="PF11807">
    <property type="entry name" value="UstYa"/>
    <property type="match status" value="1"/>
</dbReference>
<dbReference type="AlphaFoldDB" id="A0A395RRW3"/>
<name>A0A395RRW3_9HYPO</name>
<evidence type="ECO:0000256" key="3">
    <source>
        <dbReference type="SAM" id="Phobius"/>
    </source>
</evidence>
<evidence type="ECO:0000256" key="1">
    <source>
        <dbReference type="ARBA" id="ARBA00004685"/>
    </source>
</evidence>
<dbReference type="PANTHER" id="PTHR33365">
    <property type="entry name" value="YALI0B05434P"/>
    <property type="match status" value="1"/>
</dbReference>
<accession>A0A395RRW3</accession>
<keyword evidence="3" id="KW-0472">Membrane</keyword>
<keyword evidence="3" id="KW-1133">Transmembrane helix</keyword>
<dbReference type="STRING" id="694270.A0A395RRW3"/>
<dbReference type="EMBL" id="PXOG01000279">
    <property type="protein sequence ID" value="RGP62888.1"/>
    <property type="molecule type" value="Genomic_DNA"/>
</dbReference>
<dbReference type="Proteomes" id="UP000266234">
    <property type="component" value="Unassembled WGS sequence"/>
</dbReference>
<feature type="transmembrane region" description="Helical" evidence="3">
    <location>
        <begin position="57"/>
        <end position="81"/>
    </location>
</feature>
<proteinExistence type="inferred from homology"/>
<reference evidence="4 5" key="1">
    <citation type="journal article" date="2018" name="PLoS Pathog.">
        <title>Evolution of structural diversity of trichothecenes, a family of toxins produced by plant pathogenic and entomopathogenic fungi.</title>
        <authorList>
            <person name="Proctor R.H."/>
            <person name="McCormick S.P."/>
            <person name="Kim H.S."/>
            <person name="Cardoza R.E."/>
            <person name="Stanley A.M."/>
            <person name="Lindo L."/>
            <person name="Kelly A."/>
            <person name="Brown D.W."/>
            <person name="Lee T."/>
            <person name="Vaughan M.M."/>
            <person name="Alexander N.J."/>
            <person name="Busman M."/>
            <person name="Gutierrez S."/>
        </authorList>
    </citation>
    <scope>NUCLEOTIDE SEQUENCE [LARGE SCALE GENOMIC DNA]</scope>
    <source>
        <strain evidence="4 5">NRRL 20695</strain>
    </source>
</reference>
<dbReference type="GO" id="GO:0043386">
    <property type="term" value="P:mycotoxin biosynthetic process"/>
    <property type="evidence" value="ECO:0007669"/>
    <property type="project" value="InterPro"/>
</dbReference>
<evidence type="ECO:0008006" key="6">
    <source>
        <dbReference type="Google" id="ProtNLM"/>
    </source>
</evidence>
<comment type="caution">
    <text evidence="4">The sequence shown here is derived from an EMBL/GenBank/DDBJ whole genome shotgun (WGS) entry which is preliminary data.</text>
</comment>
<dbReference type="InterPro" id="IPR021765">
    <property type="entry name" value="UstYa-like"/>
</dbReference>
<comment type="pathway">
    <text evidence="1">Mycotoxin biosynthesis.</text>
</comment>
<comment type="similarity">
    <text evidence="2">Belongs to the ustYa family.</text>
</comment>
<dbReference type="PANTHER" id="PTHR33365:SF4">
    <property type="entry name" value="CYCLOCHLOROTINE BIOSYNTHESIS PROTEIN O"/>
    <property type="match status" value="1"/>
</dbReference>
<dbReference type="OrthoDB" id="3687641at2759"/>
<organism evidence="4 5">
    <name type="scientific">Fusarium longipes</name>
    <dbReference type="NCBI Taxonomy" id="694270"/>
    <lineage>
        <taxon>Eukaryota</taxon>
        <taxon>Fungi</taxon>
        <taxon>Dikarya</taxon>
        <taxon>Ascomycota</taxon>
        <taxon>Pezizomycotina</taxon>
        <taxon>Sordariomycetes</taxon>
        <taxon>Hypocreomycetidae</taxon>
        <taxon>Hypocreales</taxon>
        <taxon>Nectriaceae</taxon>
        <taxon>Fusarium</taxon>
    </lineage>
</organism>
<keyword evidence="5" id="KW-1185">Reference proteome</keyword>
<keyword evidence="3" id="KW-0812">Transmembrane</keyword>
<evidence type="ECO:0000313" key="5">
    <source>
        <dbReference type="Proteomes" id="UP000266234"/>
    </source>
</evidence>
<gene>
    <name evidence="4" type="ORF">FLONG3_10110</name>
</gene>
<sequence>MTIQQIVTNLRYFCVAMTYNQASRMSRASDDDDGDNYNEAAVGLISKKPRKGSSKELCSKTLLVMLVIISNVIWIAAISGYRYATRDLFERCGSNKYPADFVSSEPVPLKLKTIHFDDLLRYNTTSQTVYREMDSSLPQYFGTPNPGIDANWKRLLRYQYPAVSDQEIASNPALSFSPVDKHPLTGKYYGALDVFHNLHCLNMVRKQLDKDYYGGHMKKRHGKGMDVGSSFDAAEQDHLYHCLNHIRQSLQCRPDLSPAAMHVFLDADGSQFFLGNAKSHSCYDWQSIMDWAEARESVLGYTQPMD</sequence>